<name>A0A7J7KGG7_BUGNE</name>
<dbReference type="Gene3D" id="2.60.40.2170">
    <property type="entry name" value="Wnt, WIF domain"/>
    <property type="match status" value="1"/>
</dbReference>
<dbReference type="SMART" id="SM00469">
    <property type="entry name" value="WIF"/>
    <property type="match status" value="1"/>
</dbReference>
<accession>A0A7J7KGG7</accession>
<dbReference type="EMBL" id="VXIV02000590">
    <property type="protein sequence ID" value="KAF6037303.1"/>
    <property type="molecule type" value="Genomic_DNA"/>
</dbReference>
<protein>
    <submittedName>
        <fullName evidence="5">RYK</fullName>
    </submittedName>
</protein>
<gene>
    <name evidence="5" type="ORF">EB796_004383</name>
</gene>
<keyword evidence="3" id="KW-1133">Transmembrane helix</keyword>
<feature type="domain" description="WIF" evidence="4">
    <location>
        <begin position="8"/>
        <end position="140"/>
    </location>
</feature>
<dbReference type="PROSITE" id="PS50814">
    <property type="entry name" value="WIF"/>
    <property type="match status" value="1"/>
</dbReference>
<reference evidence="5" key="1">
    <citation type="submission" date="2020-06" db="EMBL/GenBank/DDBJ databases">
        <title>Draft genome of Bugula neritina, a colonial animal packing powerful symbionts and potential medicines.</title>
        <authorList>
            <person name="Rayko M."/>
        </authorList>
    </citation>
    <scope>NUCLEOTIDE SEQUENCE [LARGE SCALE GENOMIC DNA]</scope>
    <source>
        <strain evidence="5">Kwan_BN1</strain>
    </source>
</reference>
<dbReference type="InterPro" id="IPR003306">
    <property type="entry name" value="WIF"/>
</dbReference>
<dbReference type="OrthoDB" id="4062651at2759"/>
<evidence type="ECO:0000256" key="1">
    <source>
        <dbReference type="ARBA" id="ARBA00022729"/>
    </source>
</evidence>
<evidence type="ECO:0000256" key="2">
    <source>
        <dbReference type="ARBA" id="ARBA00023180"/>
    </source>
</evidence>
<organism evidence="5 6">
    <name type="scientific">Bugula neritina</name>
    <name type="common">Brown bryozoan</name>
    <name type="synonym">Sertularia neritina</name>
    <dbReference type="NCBI Taxonomy" id="10212"/>
    <lineage>
        <taxon>Eukaryota</taxon>
        <taxon>Metazoa</taxon>
        <taxon>Spiralia</taxon>
        <taxon>Lophotrochozoa</taxon>
        <taxon>Bryozoa</taxon>
        <taxon>Gymnolaemata</taxon>
        <taxon>Cheilostomatida</taxon>
        <taxon>Flustrina</taxon>
        <taxon>Buguloidea</taxon>
        <taxon>Bugulidae</taxon>
        <taxon>Bugula</taxon>
    </lineage>
</organism>
<dbReference type="Pfam" id="PF02019">
    <property type="entry name" value="WIF"/>
    <property type="match status" value="1"/>
</dbReference>
<keyword evidence="2" id="KW-0325">Glycoprotein</keyword>
<keyword evidence="3" id="KW-0812">Transmembrane</keyword>
<dbReference type="InterPro" id="IPR038677">
    <property type="entry name" value="WIF_sf"/>
</dbReference>
<evidence type="ECO:0000313" key="5">
    <source>
        <dbReference type="EMBL" id="KAF6037303.1"/>
    </source>
</evidence>
<keyword evidence="6" id="KW-1185">Reference proteome</keyword>
<dbReference type="AlphaFoldDB" id="A0A7J7KGG7"/>
<evidence type="ECO:0000256" key="3">
    <source>
        <dbReference type="SAM" id="Phobius"/>
    </source>
</evidence>
<proteinExistence type="predicted"/>
<dbReference type="Proteomes" id="UP000593567">
    <property type="component" value="Unassembled WGS sequence"/>
</dbReference>
<evidence type="ECO:0000259" key="4">
    <source>
        <dbReference type="PROSITE" id="PS50814"/>
    </source>
</evidence>
<keyword evidence="1" id="KW-0732">Signal</keyword>
<keyword evidence="3" id="KW-0472">Membrane</keyword>
<feature type="transmembrane region" description="Helical" evidence="3">
    <location>
        <begin position="188"/>
        <end position="213"/>
    </location>
</feature>
<sequence>MCTSQFELFMSERETSRLFGIDAQVYYILKDKFMTHALSSELLINSSYDDHVLSWRNRNPARPISYRLSFVTDYQDAIELPVRLNISSSGLVPTQQSALQMVFNCTGRRPAVRIELNLSLTNMSGNDDITNLSLKRKKLCSVSNSASGPSPNEFGQNFKDSLQFKASTELPGVVSPANIRAKPTSTEIFYVAVGVASAIILLVAVIIFTLVIGSSNHGSGLLRLDGNRNSSLMSLPSSRKGTLSSFSIPPSTSACDIQLSLAPLAINRESVHLGEVLLSGGFGKLYHGVVYVQDETEECYEQKVLIKSASGVCLDQPPLLVYPHSDKGNLKTLLLQSNRVTHHLPVSQLITEQK</sequence>
<comment type="caution">
    <text evidence="5">The sequence shown here is derived from an EMBL/GenBank/DDBJ whole genome shotgun (WGS) entry which is preliminary data.</text>
</comment>
<evidence type="ECO:0000313" key="6">
    <source>
        <dbReference type="Proteomes" id="UP000593567"/>
    </source>
</evidence>